<feature type="region of interest" description="Disordered" evidence="1">
    <location>
        <begin position="12"/>
        <end position="60"/>
    </location>
</feature>
<sequence>KFDWCDALAPLTRNRQSASSDPSLMQETFIREEDEDDNVEREGNAGEETESAAEQANHNNRQKMLWSGGDIDMAASERGGIPVMPMRLKRVVTRCPGRTTLIINFSVT</sequence>
<comment type="caution">
    <text evidence="2">The sequence shown here is derived from an EMBL/GenBank/DDBJ whole genome shotgun (WGS) entry which is preliminary data.</text>
</comment>
<proteinExistence type="predicted"/>
<feature type="compositionally biased region" description="Polar residues" evidence="1">
    <location>
        <begin position="13"/>
        <end position="26"/>
    </location>
</feature>
<organism evidence="2 3">
    <name type="scientific">Phytophthora infestans</name>
    <name type="common">Potato late blight agent</name>
    <name type="synonym">Botrytis infestans</name>
    <dbReference type="NCBI Taxonomy" id="4787"/>
    <lineage>
        <taxon>Eukaryota</taxon>
        <taxon>Sar</taxon>
        <taxon>Stramenopiles</taxon>
        <taxon>Oomycota</taxon>
        <taxon>Peronosporomycetes</taxon>
        <taxon>Peronosporales</taxon>
        <taxon>Peronosporaceae</taxon>
        <taxon>Phytophthora</taxon>
    </lineage>
</organism>
<dbReference type="AlphaFoldDB" id="A0A8S9U1Z4"/>
<name>A0A8S9U1Z4_PHYIN</name>
<evidence type="ECO:0000313" key="3">
    <source>
        <dbReference type="Proteomes" id="UP000704712"/>
    </source>
</evidence>
<protein>
    <submittedName>
        <fullName evidence="2">Uncharacterized protein</fullName>
    </submittedName>
</protein>
<dbReference type="EMBL" id="JAACNO010002359">
    <property type="protein sequence ID" value="KAF4133742.1"/>
    <property type="molecule type" value="Genomic_DNA"/>
</dbReference>
<feature type="non-terminal residue" evidence="2">
    <location>
        <position position="108"/>
    </location>
</feature>
<feature type="compositionally biased region" description="Acidic residues" evidence="1">
    <location>
        <begin position="32"/>
        <end position="51"/>
    </location>
</feature>
<evidence type="ECO:0000256" key="1">
    <source>
        <dbReference type="SAM" id="MobiDB-lite"/>
    </source>
</evidence>
<evidence type="ECO:0000313" key="2">
    <source>
        <dbReference type="EMBL" id="KAF4133742.1"/>
    </source>
</evidence>
<dbReference type="Proteomes" id="UP000704712">
    <property type="component" value="Unassembled WGS sequence"/>
</dbReference>
<reference evidence="2" key="1">
    <citation type="submission" date="2020-03" db="EMBL/GenBank/DDBJ databases">
        <title>Hybrid Assembly of Korean Phytophthora infestans isolates.</title>
        <authorList>
            <person name="Prokchorchik M."/>
            <person name="Lee Y."/>
            <person name="Seo J."/>
            <person name="Cho J.-H."/>
            <person name="Park Y.-E."/>
            <person name="Jang D.-C."/>
            <person name="Im J.-S."/>
            <person name="Choi J.-G."/>
            <person name="Park H.-J."/>
            <person name="Lee G.-B."/>
            <person name="Lee Y.-G."/>
            <person name="Hong S.-Y."/>
            <person name="Cho K."/>
            <person name="Sohn K.H."/>
        </authorList>
    </citation>
    <scope>NUCLEOTIDE SEQUENCE</scope>
    <source>
        <strain evidence="2">KR_2_A2</strain>
    </source>
</reference>
<gene>
    <name evidence="2" type="ORF">GN958_ATG17079</name>
</gene>
<accession>A0A8S9U1Z4</accession>